<dbReference type="OrthoDB" id="9799456at2"/>
<keyword evidence="3" id="KW-1185">Reference proteome</keyword>
<keyword evidence="1" id="KW-1133">Transmembrane helix</keyword>
<dbReference type="Proteomes" id="UP000294558">
    <property type="component" value="Unassembled WGS sequence"/>
</dbReference>
<dbReference type="RefSeq" id="WP_133869477.1">
    <property type="nucleotide sequence ID" value="NZ_JAVJPS010000024.1"/>
</dbReference>
<reference evidence="2 3" key="1">
    <citation type="submission" date="2019-03" db="EMBL/GenBank/DDBJ databases">
        <title>Sequencing the genomes of 1000 actinobacteria strains.</title>
        <authorList>
            <person name="Klenk H.-P."/>
        </authorList>
    </citation>
    <scope>NUCLEOTIDE SEQUENCE [LARGE SCALE GENOMIC DNA]</scope>
    <source>
        <strain evidence="2 3">DSM 18936</strain>
    </source>
</reference>
<sequence length="145" mass="15963">MSGQIPVIQPIEKAPSRPRLLARGFTRRCPWCGDRHAYFTGWFKREERCQRCGHGYRRGDHAFELGATTANIILTFGTLLLVMLVLVVATVPDVPVVLVVVAASAVGLLGPALYYPISFTLWQAVDLWMRPPTEAELAGIADASL</sequence>
<dbReference type="EMBL" id="SOAU01000001">
    <property type="protein sequence ID" value="TDT17174.1"/>
    <property type="molecule type" value="Genomic_DNA"/>
</dbReference>
<keyword evidence="1" id="KW-0472">Membrane</keyword>
<dbReference type="InterPro" id="IPR009325">
    <property type="entry name" value="DUF983"/>
</dbReference>
<gene>
    <name evidence="2" type="ORF">BDK89_2779</name>
</gene>
<dbReference type="AlphaFoldDB" id="A0A4R7I232"/>
<keyword evidence="1" id="KW-0812">Transmembrane</keyword>
<protein>
    <submittedName>
        <fullName evidence="2">Uncharacterized protein (DUF983 family)</fullName>
    </submittedName>
</protein>
<name>A0A4R7I232_9ACTN</name>
<evidence type="ECO:0000313" key="2">
    <source>
        <dbReference type="EMBL" id="TDT17174.1"/>
    </source>
</evidence>
<dbReference type="Pfam" id="PF06170">
    <property type="entry name" value="DUF983"/>
    <property type="match status" value="1"/>
</dbReference>
<evidence type="ECO:0000313" key="3">
    <source>
        <dbReference type="Proteomes" id="UP000294558"/>
    </source>
</evidence>
<proteinExistence type="predicted"/>
<accession>A0A4R7I232</accession>
<feature type="transmembrane region" description="Helical" evidence="1">
    <location>
        <begin position="94"/>
        <end position="115"/>
    </location>
</feature>
<feature type="transmembrane region" description="Helical" evidence="1">
    <location>
        <begin position="65"/>
        <end position="88"/>
    </location>
</feature>
<evidence type="ECO:0000256" key="1">
    <source>
        <dbReference type="SAM" id="Phobius"/>
    </source>
</evidence>
<organism evidence="2 3">
    <name type="scientific">Ilumatobacter fluminis</name>
    <dbReference type="NCBI Taxonomy" id="467091"/>
    <lineage>
        <taxon>Bacteria</taxon>
        <taxon>Bacillati</taxon>
        <taxon>Actinomycetota</taxon>
        <taxon>Acidimicrobiia</taxon>
        <taxon>Acidimicrobiales</taxon>
        <taxon>Ilumatobacteraceae</taxon>
        <taxon>Ilumatobacter</taxon>
    </lineage>
</organism>
<comment type="caution">
    <text evidence="2">The sequence shown here is derived from an EMBL/GenBank/DDBJ whole genome shotgun (WGS) entry which is preliminary data.</text>
</comment>